<evidence type="ECO:0000256" key="6">
    <source>
        <dbReference type="SAM" id="Phobius"/>
    </source>
</evidence>
<protein>
    <submittedName>
        <fullName evidence="7">ABC transporter permease</fullName>
    </submittedName>
</protein>
<dbReference type="Pfam" id="PF02653">
    <property type="entry name" value="BPD_transp_2"/>
    <property type="match status" value="1"/>
</dbReference>
<dbReference type="GO" id="GO:0022857">
    <property type="term" value="F:transmembrane transporter activity"/>
    <property type="evidence" value="ECO:0007669"/>
    <property type="project" value="InterPro"/>
</dbReference>
<keyword evidence="8" id="KW-1185">Reference proteome</keyword>
<feature type="transmembrane region" description="Helical" evidence="6">
    <location>
        <begin position="39"/>
        <end position="56"/>
    </location>
</feature>
<dbReference type="PANTHER" id="PTHR32196:SF69">
    <property type="entry name" value="BRANCHED-CHAIN AMINO ACID TRANSPORT SYSTEM, PERMEASE PROTEIN"/>
    <property type="match status" value="1"/>
</dbReference>
<dbReference type="PANTHER" id="PTHR32196">
    <property type="entry name" value="ABC TRANSPORTER PERMEASE PROTEIN YPHD-RELATED-RELATED"/>
    <property type="match status" value="1"/>
</dbReference>
<keyword evidence="2" id="KW-1003">Cell membrane</keyword>
<feature type="transmembrane region" description="Helical" evidence="6">
    <location>
        <begin position="214"/>
        <end position="231"/>
    </location>
</feature>
<sequence>MLANTLIDTLVTGLPFAPAFLGIFLVLRIRADFDLTVEGSFALGAAVTAVTLVAGVPAWLAVAAGVVSGALAGLVTALLNLLLRIPVLMAGLIMSMGLFTVTLRTLGRPTVSLIGEETIFAGVAATPGRAADLGTSAVLLGIVVVVFAAVVAFLTSELGLALRASGANPRMARGQGVNDNALLVLSLMLANGLSALSGGLVAQVQGFADVNMSFGLFVAGAGAVLLGALLVNPGGSQVMRMAVAVLVGCLLYRLVLVCALRFGLPAGDLRGVTALTLLLAIAAQAHLAPVLARYRVGSLAPEATRV</sequence>
<dbReference type="EMBL" id="BOPG01000051">
    <property type="protein sequence ID" value="GIJ60282.1"/>
    <property type="molecule type" value="Genomic_DNA"/>
</dbReference>
<proteinExistence type="predicted"/>
<dbReference type="Proteomes" id="UP000612585">
    <property type="component" value="Unassembled WGS sequence"/>
</dbReference>
<feature type="transmembrane region" description="Helical" evidence="6">
    <location>
        <begin position="62"/>
        <end position="82"/>
    </location>
</feature>
<keyword evidence="3 6" id="KW-0812">Transmembrane</keyword>
<evidence type="ECO:0000256" key="1">
    <source>
        <dbReference type="ARBA" id="ARBA00004651"/>
    </source>
</evidence>
<dbReference type="GO" id="GO:0005886">
    <property type="term" value="C:plasma membrane"/>
    <property type="evidence" value="ECO:0007669"/>
    <property type="project" value="UniProtKB-SubCell"/>
</dbReference>
<feature type="transmembrane region" description="Helical" evidence="6">
    <location>
        <begin position="270"/>
        <end position="292"/>
    </location>
</feature>
<dbReference type="InterPro" id="IPR001851">
    <property type="entry name" value="ABC_transp_permease"/>
</dbReference>
<comment type="caution">
    <text evidence="7">The sequence shown here is derived from an EMBL/GenBank/DDBJ whole genome shotgun (WGS) entry which is preliminary data.</text>
</comment>
<evidence type="ECO:0000256" key="3">
    <source>
        <dbReference type="ARBA" id="ARBA00022692"/>
    </source>
</evidence>
<feature type="transmembrane region" description="Helical" evidence="6">
    <location>
        <begin position="243"/>
        <end position="264"/>
    </location>
</feature>
<evidence type="ECO:0000313" key="8">
    <source>
        <dbReference type="Proteomes" id="UP000612585"/>
    </source>
</evidence>
<evidence type="ECO:0000313" key="7">
    <source>
        <dbReference type="EMBL" id="GIJ60282.1"/>
    </source>
</evidence>
<dbReference type="AlphaFoldDB" id="A0A8J4E5W5"/>
<dbReference type="CDD" id="cd06574">
    <property type="entry name" value="TM_PBP1_branched-chain-AA_like"/>
    <property type="match status" value="1"/>
</dbReference>
<keyword evidence="4 6" id="KW-1133">Transmembrane helix</keyword>
<evidence type="ECO:0000256" key="5">
    <source>
        <dbReference type="ARBA" id="ARBA00023136"/>
    </source>
</evidence>
<organism evidence="7 8">
    <name type="scientific">Virgisporangium aurantiacum</name>
    <dbReference type="NCBI Taxonomy" id="175570"/>
    <lineage>
        <taxon>Bacteria</taxon>
        <taxon>Bacillati</taxon>
        <taxon>Actinomycetota</taxon>
        <taxon>Actinomycetes</taxon>
        <taxon>Micromonosporales</taxon>
        <taxon>Micromonosporaceae</taxon>
        <taxon>Virgisporangium</taxon>
    </lineage>
</organism>
<reference evidence="7" key="1">
    <citation type="submission" date="2021-01" db="EMBL/GenBank/DDBJ databases">
        <title>Whole genome shotgun sequence of Virgisporangium aurantiacum NBRC 16421.</title>
        <authorList>
            <person name="Komaki H."/>
            <person name="Tamura T."/>
        </authorList>
    </citation>
    <scope>NUCLEOTIDE SEQUENCE</scope>
    <source>
        <strain evidence="7">NBRC 16421</strain>
    </source>
</reference>
<feature type="transmembrane region" description="Helical" evidence="6">
    <location>
        <begin position="181"/>
        <end position="202"/>
    </location>
</feature>
<evidence type="ECO:0000256" key="4">
    <source>
        <dbReference type="ARBA" id="ARBA00022989"/>
    </source>
</evidence>
<name>A0A8J4E5W5_9ACTN</name>
<feature type="transmembrane region" description="Helical" evidence="6">
    <location>
        <begin position="6"/>
        <end position="27"/>
    </location>
</feature>
<feature type="transmembrane region" description="Helical" evidence="6">
    <location>
        <begin position="137"/>
        <end position="160"/>
    </location>
</feature>
<accession>A0A8J4E5W5</accession>
<evidence type="ECO:0000256" key="2">
    <source>
        <dbReference type="ARBA" id="ARBA00022475"/>
    </source>
</evidence>
<keyword evidence="5 6" id="KW-0472">Membrane</keyword>
<comment type="subcellular location">
    <subcellularLocation>
        <location evidence="1">Cell membrane</location>
        <topology evidence="1">Multi-pass membrane protein</topology>
    </subcellularLocation>
</comment>
<feature type="transmembrane region" description="Helical" evidence="6">
    <location>
        <begin position="87"/>
        <end position="106"/>
    </location>
</feature>
<gene>
    <name evidence="7" type="ORF">Vau01_077980</name>
</gene>